<evidence type="ECO:0000259" key="5">
    <source>
        <dbReference type="PROSITE" id="PS50865"/>
    </source>
</evidence>
<evidence type="ECO:0000313" key="6">
    <source>
        <dbReference type="EMBL" id="KAK0435253.1"/>
    </source>
</evidence>
<name>A0AA39J6M5_9AGAR</name>
<evidence type="ECO:0000256" key="1">
    <source>
        <dbReference type="ARBA" id="ARBA00022723"/>
    </source>
</evidence>
<sequence>MSGWAQQHDLFVKPSFCFGGYKISFGCQDIIFVSRKVICWTRMQTSEAQRSFTALTQKVSRNWSQFSGLCETLHGYFEKPPTEFFLVDTTAHALPQTYLQGLAEILFLSECMVLRLYGNGNSFRRLWPVIERWSIQLSDIIHAQDSHYLDGSTVWIVVETFYEPIRILFHKDTYILREICREPHPLAASRLYLKVIQSHRPNLHQLRFLLEMPLLRYADIVPETTEGGFLPPFADVPLDTMMDCFRRLIARVQDPTITFADRLHVHTFVDIVSRSSDEHGSMFLANRALYWMCLSLSCIPAILAEDPHKCGNERLWSCLTYFADQLGKSGPESVSETLDADILTTVLKLDRVFPLASEALVGILDGIQRGLIFRGVERSARKALGKIEQQCLDADLKPGTTRDAWLATKAHRQRFHAFKNHYHTLGWDNLWLRCRNSQCPNASVGRHLKRCTACRDTLYCSRVCQKAAWKEHRKQCHEWVLRRKCGVSLPMGTHDLIYIDRYVVEELKANGRHIRDLKRKYMKTHPHVPARRLVINCDYEKLPWTHEITSLEDMEERAALTKPGIFGRSDKGESQIIRLVTPWKGGSAATVFHLLYTPDYPSDEHLLILGF</sequence>
<dbReference type="Proteomes" id="UP001175226">
    <property type="component" value="Unassembled WGS sequence"/>
</dbReference>
<feature type="domain" description="MYND-type" evidence="5">
    <location>
        <begin position="436"/>
        <end position="476"/>
    </location>
</feature>
<dbReference type="Gene3D" id="6.10.140.2220">
    <property type="match status" value="1"/>
</dbReference>
<dbReference type="EMBL" id="JAUEPT010000064">
    <property type="protein sequence ID" value="KAK0435253.1"/>
    <property type="molecule type" value="Genomic_DNA"/>
</dbReference>
<keyword evidence="2 4" id="KW-0863">Zinc-finger</keyword>
<keyword evidence="7" id="KW-1185">Reference proteome</keyword>
<keyword evidence="1" id="KW-0479">Metal-binding</keyword>
<protein>
    <recommendedName>
        <fullName evidence="5">MYND-type domain-containing protein</fullName>
    </recommendedName>
</protein>
<evidence type="ECO:0000256" key="3">
    <source>
        <dbReference type="ARBA" id="ARBA00022833"/>
    </source>
</evidence>
<comment type="caution">
    <text evidence="6">The sequence shown here is derived from an EMBL/GenBank/DDBJ whole genome shotgun (WGS) entry which is preliminary data.</text>
</comment>
<dbReference type="GO" id="GO:0008270">
    <property type="term" value="F:zinc ion binding"/>
    <property type="evidence" value="ECO:0007669"/>
    <property type="project" value="UniProtKB-KW"/>
</dbReference>
<evidence type="ECO:0000313" key="7">
    <source>
        <dbReference type="Proteomes" id="UP001175226"/>
    </source>
</evidence>
<dbReference type="SUPFAM" id="SSF144232">
    <property type="entry name" value="HIT/MYND zinc finger-like"/>
    <property type="match status" value="1"/>
</dbReference>
<proteinExistence type="predicted"/>
<dbReference type="PROSITE" id="PS50865">
    <property type="entry name" value="ZF_MYND_2"/>
    <property type="match status" value="1"/>
</dbReference>
<dbReference type="AlphaFoldDB" id="A0AA39J6M5"/>
<accession>A0AA39J6M5</accession>
<keyword evidence="3" id="KW-0862">Zinc</keyword>
<dbReference type="InterPro" id="IPR002893">
    <property type="entry name" value="Znf_MYND"/>
</dbReference>
<evidence type="ECO:0000256" key="2">
    <source>
        <dbReference type="ARBA" id="ARBA00022771"/>
    </source>
</evidence>
<evidence type="ECO:0000256" key="4">
    <source>
        <dbReference type="PROSITE-ProRule" id="PRU00134"/>
    </source>
</evidence>
<reference evidence="6" key="1">
    <citation type="submission" date="2023-06" db="EMBL/GenBank/DDBJ databases">
        <authorList>
            <consortium name="Lawrence Berkeley National Laboratory"/>
            <person name="Ahrendt S."/>
            <person name="Sahu N."/>
            <person name="Indic B."/>
            <person name="Wong-Bajracharya J."/>
            <person name="Merenyi Z."/>
            <person name="Ke H.-M."/>
            <person name="Monk M."/>
            <person name="Kocsube S."/>
            <person name="Drula E."/>
            <person name="Lipzen A."/>
            <person name="Balint B."/>
            <person name="Henrissat B."/>
            <person name="Andreopoulos B."/>
            <person name="Martin F.M."/>
            <person name="Harder C.B."/>
            <person name="Rigling D."/>
            <person name="Ford K.L."/>
            <person name="Foster G.D."/>
            <person name="Pangilinan J."/>
            <person name="Papanicolaou A."/>
            <person name="Barry K."/>
            <person name="LaButti K."/>
            <person name="Viragh M."/>
            <person name="Koriabine M."/>
            <person name="Yan M."/>
            <person name="Riley R."/>
            <person name="Champramary S."/>
            <person name="Plett K.L."/>
            <person name="Tsai I.J."/>
            <person name="Slot J."/>
            <person name="Sipos G."/>
            <person name="Plett J."/>
            <person name="Nagy L.G."/>
            <person name="Grigoriev I.V."/>
        </authorList>
    </citation>
    <scope>NUCLEOTIDE SEQUENCE</scope>
    <source>
        <strain evidence="6">FPL87.14</strain>
    </source>
</reference>
<dbReference type="Pfam" id="PF01753">
    <property type="entry name" value="zf-MYND"/>
    <property type="match status" value="1"/>
</dbReference>
<gene>
    <name evidence="6" type="ORF">EV421DRAFT_1241105</name>
</gene>
<organism evidence="6 7">
    <name type="scientific">Armillaria borealis</name>
    <dbReference type="NCBI Taxonomy" id="47425"/>
    <lineage>
        <taxon>Eukaryota</taxon>
        <taxon>Fungi</taxon>
        <taxon>Dikarya</taxon>
        <taxon>Basidiomycota</taxon>
        <taxon>Agaricomycotina</taxon>
        <taxon>Agaricomycetes</taxon>
        <taxon>Agaricomycetidae</taxon>
        <taxon>Agaricales</taxon>
        <taxon>Marasmiineae</taxon>
        <taxon>Physalacriaceae</taxon>
        <taxon>Armillaria</taxon>
    </lineage>
</organism>